<dbReference type="EMBL" id="LR999455">
    <property type="protein sequence ID" value="CAE6075386.1"/>
    <property type="molecule type" value="Genomic_DNA"/>
</dbReference>
<feature type="chain" id="PRO_5035720585" evidence="1">
    <location>
        <begin position="18"/>
        <end position="78"/>
    </location>
</feature>
<reference evidence="2" key="1">
    <citation type="submission" date="2021-01" db="EMBL/GenBank/DDBJ databases">
        <authorList>
            <person name="Bezrukov I."/>
        </authorList>
    </citation>
    <scope>NUCLEOTIDE SEQUENCE</scope>
</reference>
<accession>A0A8S2AL08</accession>
<name>A0A8S2AL08_ARAAE</name>
<dbReference type="Proteomes" id="UP000682877">
    <property type="component" value="Chromosome 5"/>
</dbReference>
<organism evidence="2 3">
    <name type="scientific">Arabidopsis arenosa</name>
    <name type="common">Sand rock-cress</name>
    <name type="synonym">Cardaminopsis arenosa</name>
    <dbReference type="NCBI Taxonomy" id="38785"/>
    <lineage>
        <taxon>Eukaryota</taxon>
        <taxon>Viridiplantae</taxon>
        <taxon>Streptophyta</taxon>
        <taxon>Embryophyta</taxon>
        <taxon>Tracheophyta</taxon>
        <taxon>Spermatophyta</taxon>
        <taxon>Magnoliopsida</taxon>
        <taxon>eudicotyledons</taxon>
        <taxon>Gunneridae</taxon>
        <taxon>Pentapetalae</taxon>
        <taxon>rosids</taxon>
        <taxon>malvids</taxon>
        <taxon>Brassicales</taxon>
        <taxon>Brassicaceae</taxon>
        <taxon>Camelineae</taxon>
        <taxon>Arabidopsis</taxon>
    </lineage>
</organism>
<evidence type="ECO:0000313" key="3">
    <source>
        <dbReference type="Proteomes" id="UP000682877"/>
    </source>
</evidence>
<protein>
    <submittedName>
        <fullName evidence="2">Uncharacterized protein</fullName>
    </submittedName>
</protein>
<dbReference type="AlphaFoldDB" id="A0A8S2AL08"/>
<sequence>MPLSKLVIFCIILVSLASLHDCFLDKVFKDDKPLTNPVTGERTGKPPCKPMSDYFVCTNNPNRIAKTGPDCWRDCIAP</sequence>
<keyword evidence="3" id="KW-1185">Reference proteome</keyword>
<gene>
    <name evidence="2" type="ORF">AARE701A_LOCUS12780</name>
</gene>
<evidence type="ECO:0000256" key="1">
    <source>
        <dbReference type="SAM" id="SignalP"/>
    </source>
</evidence>
<proteinExistence type="predicted"/>
<keyword evidence="1" id="KW-0732">Signal</keyword>
<feature type="signal peptide" evidence="1">
    <location>
        <begin position="1"/>
        <end position="17"/>
    </location>
</feature>
<evidence type="ECO:0000313" key="2">
    <source>
        <dbReference type="EMBL" id="CAE6075386.1"/>
    </source>
</evidence>